<name>A0A9X1I2K7_9FLAO</name>
<organism evidence="1 2">
    <name type="scientific">Neotamlana laminarinivorans</name>
    <dbReference type="NCBI Taxonomy" id="2883124"/>
    <lineage>
        <taxon>Bacteria</taxon>
        <taxon>Pseudomonadati</taxon>
        <taxon>Bacteroidota</taxon>
        <taxon>Flavobacteriia</taxon>
        <taxon>Flavobacteriales</taxon>
        <taxon>Flavobacteriaceae</taxon>
        <taxon>Neotamlana</taxon>
    </lineage>
</organism>
<dbReference type="AlphaFoldDB" id="A0A9X1I2K7"/>
<proteinExistence type="predicted"/>
<gene>
    <name evidence="1" type="ORF">LG649_15595</name>
</gene>
<sequence>MIWKVIWINNCEYDLVCEKILVEDYPVKIGDRINVKITEILDKCYKSDLTAFNEDNPNGFKVPSGLLCKKE</sequence>
<protein>
    <submittedName>
        <fullName evidence="1">Uncharacterized protein</fullName>
    </submittedName>
</protein>
<keyword evidence="2" id="KW-1185">Reference proteome</keyword>
<dbReference type="EMBL" id="JAJAPW010000012">
    <property type="protein sequence ID" value="MCB4800275.1"/>
    <property type="molecule type" value="Genomic_DNA"/>
</dbReference>
<comment type="caution">
    <text evidence="1">The sequence shown here is derived from an EMBL/GenBank/DDBJ whole genome shotgun (WGS) entry which is preliminary data.</text>
</comment>
<dbReference type="Proteomes" id="UP001139199">
    <property type="component" value="Unassembled WGS sequence"/>
</dbReference>
<accession>A0A9X1I2K7</accession>
<dbReference type="RefSeq" id="WP_226544750.1">
    <property type="nucleotide sequence ID" value="NZ_JAJAPW010000012.1"/>
</dbReference>
<reference evidence="1" key="1">
    <citation type="submission" date="2021-10" db="EMBL/GenBank/DDBJ databases">
        <title>Tamlana sargassums sp. nov., and Tamlana laminarinivorans sp. nov., two new bacteria isolated from the brown alga.</title>
        <authorList>
            <person name="Li J."/>
        </authorList>
    </citation>
    <scope>NUCLEOTIDE SEQUENCE</scope>
    <source>
        <strain evidence="1">PT2-4</strain>
    </source>
</reference>
<evidence type="ECO:0000313" key="1">
    <source>
        <dbReference type="EMBL" id="MCB4800275.1"/>
    </source>
</evidence>
<evidence type="ECO:0000313" key="2">
    <source>
        <dbReference type="Proteomes" id="UP001139199"/>
    </source>
</evidence>